<keyword evidence="3" id="KW-0813">Transport</keyword>
<evidence type="ECO:0000313" key="11">
    <source>
        <dbReference type="EMBL" id="TWU06484.1"/>
    </source>
</evidence>
<evidence type="ECO:0000256" key="9">
    <source>
        <dbReference type="SAM" id="MobiDB-lite"/>
    </source>
</evidence>
<dbReference type="PANTHER" id="PTHR30026">
    <property type="entry name" value="OUTER MEMBRANE PROTEIN TOLC"/>
    <property type="match status" value="1"/>
</dbReference>
<evidence type="ECO:0000256" key="2">
    <source>
        <dbReference type="ARBA" id="ARBA00007613"/>
    </source>
</evidence>
<evidence type="ECO:0000256" key="5">
    <source>
        <dbReference type="ARBA" id="ARBA00022692"/>
    </source>
</evidence>
<name>A0A5C6B7K4_9BACT</name>
<dbReference type="Gene3D" id="1.20.1600.10">
    <property type="entry name" value="Outer membrane efflux proteins (OEP)"/>
    <property type="match status" value="1"/>
</dbReference>
<accession>A0A5C6B7K4</accession>
<proteinExistence type="inferred from homology"/>
<dbReference type="Proteomes" id="UP000320176">
    <property type="component" value="Unassembled WGS sequence"/>
</dbReference>
<evidence type="ECO:0000256" key="10">
    <source>
        <dbReference type="SAM" id="SignalP"/>
    </source>
</evidence>
<keyword evidence="10" id="KW-0732">Signal</keyword>
<dbReference type="GO" id="GO:0015562">
    <property type="term" value="F:efflux transmembrane transporter activity"/>
    <property type="evidence" value="ECO:0007669"/>
    <property type="project" value="InterPro"/>
</dbReference>
<dbReference type="SUPFAM" id="SSF56954">
    <property type="entry name" value="Outer membrane efflux proteins (OEP)"/>
    <property type="match status" value="1"/>
</dbReference>
<feature type="region of interest" description="Disordered" evidence="9">
    <location>
        <begin position="80"/>
        <end position="107"/>
    </location>
</feature>
<comment type="subcellular location">
    <subcellularLocation>
        <location evidence="1">Cell outer membrane</location>
    </subcellularLocation>
</comment>
<feature type="compositionally biased region" description="Pro residues" evidence="9">
    <location>
        <begin position="85"/>
        <end position="106"/>
    </location>
</feature>
<feature type="region of interest" description="Disordered" evidence="9">
    <location>
        <begin position="23"/>
        <end position="42"/>
    </location>
</feature>
<feature type="region of interest" description="Disordered" evidence="9">
    <location>
        <begin position="632"/>
        <end position="667"/>
    </location>
</feature>
<dbReference type="EMBL" id="SJPN01000002">
    <property type="protein sequence ID" value="TWU06484.1"/>
    <property type="molecule type" value="Genomic_DNA"/>
</dbReference>
<evidence type="ECO:0000313" key="12">
    <source>
        <dbReference type="Proteomes" id="UP000320176"/>
    </source>
</evidence>
<organism evidence="11 12">
    <name type="scientific">Stieleria varia</name>
    <dbReference type="NCBI Taxonomy" id="2528005"/>
    <lineage>
        <taxon>Bacteria</taxon>
        <taxon>Pseudomonadati</taxon>
        <taxon>Planctomycetota</taxon>
        <taxon>Planctomycetia</taxon>
        <taxon>Pirellulales</taxon>
        <taxon>Pirellulaceae</taxon>
        <taxon>Stieleria</taxon>
    </lineage>
</organism>
<keyword evidence="8" id="KW-0175">Coiled coil</keyword>
<feature type="signal peptide" evidence="10">
    <location>
        <begin position="1"/>
        <end position="18"/>
    </location>
</feature>
<evidence type="ECO:0000256" key="6">
    <source>
        <dbReference type="ARBA" id="ARBA00023136"/>
    </source>
</evidence>
<keyword evidence="7" id="KW-0998">Cell outer membrane</keyword>
<dbReference type="GO" id="GO:0015288">
    <property type="term" value="F:porin activity"/>
    <property type="evidence" value="ECO:0007669"/>
    <property type="project" value="TreeGrafter"/>
</dbReference>
<dbReference type="InterPro" id="IPR051906">
    <property type="entry name" value="TolC-like"/>
</dbReference>
<feature type="coiled-coil region" evidence="8">
    <location>
        <begin position="483"/>
        <end position="521"/>
    </location>
</feature>
<comment type="caution">
    <text evidence="11">The sequence shown here is derived from an EMBL/GenBank/DDBJ whole genome shotgun (WGS) entry which is preliminary data.</text>
</comment>
<dbReference type="Pfam" id="PF02321">
    <property type="entry name" value="OEP"/>
    <property type="match status" value="1"/>
</dbReference>
<evidence type="ECO:0000256" key="3">
    <source>
        <dbReference type="ARBA" id="ARBA00022448"/>
    </source>
</evidence>
<keyword evidence="4" id="KW-1134">Transmembrane beta strand</keyword>
<dbReference type="OrthoDB" id="234964at2"/>
<sequence precursor="true">MMIAIVSALSAAPLRAQAPATLMPSGPPANADSTIPNLPSKGQLPYEIVPLKPAVRQWNPDPTGDDPVTRQRNWQLATERLPVPNQSPQPPVGSIPARIPPPPPASDPIRESDMPPMQWWPDRVSQQILGRPRWVSFDLETVLIDALQNSPRIQSVSHRTGTALERIVQQDAAFDPTVLLNGGLGRTNDPVGSVLTTGGADRLVEETGNFQGGVRRVTRRGTELEITERLGLTDSNSDFFVPNDQGDSRLSVSLTKPLLDRGGQVYNERLITQARIDSRVAWQEMRGEVEQRIAEVITAYWQLYQIRCELSQQRDLLSRGQSIERLLVSRSNFDASRIEITKAQQRIARRYDQMLVLEAELKKQQSRLAAAVGSNALLSADMELEMIPVRPSMFPETNWTLRDCVARALENRPEVRAATHELESAALETRVTRAELTPQLNAVFNGYLSALNGESQVFRSFVEQFEAAPGLSARLEYELPYGRRAAKSRVREAQKRYQQLAADLQETVQQTKSEVELALIDVRLYAQQRQQKQLVLKLAIDEENILMVRWRTIGGDGSRIGIVLENLLDAQQRRTDAERDWVASQTACLVALVRLQRAMGTLLINEGISPHQHGGAASVSFVREDLSSIQVPGQLTPPQLTPPQSLPSESVIDYPPDDPLLDDNPLP</sequence>
<gene>
    <name evidence="11" type="ORF">Pla52n_22060</name>
</gene>
<dbReference type="PANTHER" id="PTHR30026:SF23">
    <property type="entry name" value="TO APRF-PUTATIVE OUTER MEMBRANE EFFLUX PROTEIN OR SECRETED ALKALINE PHOSPHATASE-RELATED"/>
    <property type="match status" value="1"/>
</dbReference>
<reference evidence="11 12" key="1">
    <citation type="submission" date="2019-02" db="EMBL/GenBank/DDBJ databases">
        <title>Deep-cultivation of Planctomycetes and their phenomic and genomic characterization uncovers novel biology.</title>
        <authorList>
            <person name="Wiegand S."/>
            <person name="Jogler M."/>
            <person name="Boedeker C."/>
            <person name="Pinto D."/>
            <person name="Vollmers J."/>
            <person name="Rivas-Marin E."/>
            <person name="Kohn T."/>
            <person name="Peeters S.H."/>
            <person name="Heuer A."/>
            <person name="Rast P."/>
            <person name="Oberbeckmann S."/>
            <person name="Bunk B."/>
            <person name="Jeske O."/>
            <person name="Meyerdierks A."/>
            <person name="Storesund J.E."/>
            <person name="Kallscheuer N."/>
            <person name="Luecker S."/>
            <person name="Lage O.M."/>
            <person name="Pohl T."/>
            <person name="Merkel B.J."/>
            <person name="Hornburger P."/>
            <person name="Mueller R.-W."/>
            <person name="Bruemmer F."/>
            <person name="Labrenz M."/>
            <person name="Spormann A.M."/>
            <person name="Op Den Camp H."/>
            <person name="Overmann J."/>
            <person name="Amann R."/>
            <person name="Jetten M.S.M."/>
            <person name="Mascher T."/>
            <person name="Medema M.H."/>
            <person name="Devos D.P."/>
            <person name="Kaster A.-K."/>
            <person name="Ovreas L."/>
            <person name="Rohde M."/>
            <person name="Galperin M.Y."/>
            <person name="Jogler C."/>
        </authorList>
    </citation>
    <scope>NUCLEOTIDE SEQUENCE [LARGE SCALE GENOMIC DNA]</scope>
    <source>
        <strain evidence="11 12">Pla52n</strain>
    </source>
</reference>
<dbReference type="AlphaFoldDB" id="A0A5C6B7K4"/>
<dbReference type="GO" id="GO:0009279">
    <property type="term" value="C:cell outer membrane"/>
    <property type="evidence" value="ECO:0007669"/>
    <property type="project" value="UniProtKB-SubCell"/>
</dbReference>
<dbReference type="InterPro" id="IPR003423">
    <property type="entry name" value="OMP_efflux"/>
</dbReference>
<comment type="similarity">
    <text evidence="2">Belongs to the outer membrane factor (OMF) (TC 1.B.17) family.</text>
</comment>
<keyword evidence="5" id="KW-0812">Transmembrane</keyword>
<keyword evidence="6" id="KW-0472">Membrane</keyword>
<evidence type="ECO:0000256" key="4">
    <source>
        <dbReference type="ARBA" id="ARBA00022452"/>
    </source>
</evidence>
<feature type="chain" id="PRO_5022782267" evidence="10">
    <location>
        <begin position="19"/>
        <end position="667"/>
    </location>
</feature>
<dbReference type="GO" id="GO:1990281">
    <property type="term" value="C:efflux pump complex"/>
    <property type="evidence" value="ECO:0007669"/>
    <property type="project" value="TreeGrafter"/>
</dbReference>
<evidence type="ECO:0000256" key="7">
    <source>
        <dbReference type="ARBA" id="ARBA00023237"/>
    </source>
</evidence>
<protein>
    <submittedName>
        <fullName evidence="11">Outer membrane efflux protein</fullName>
    </submittedName>
</protein>
<evidence type="ECO:0000256" key="1">
    <source>
        <dbReference type="ARBA" id="ARBA00004442"/>
    </source>
</evidence>
<evidence type="ECO:0000256" key="8">
    <source>
        <dbReference type="SAM" id="Coils"/>
    </source>
</evidence>
<dbReference type="RefSeq" id="WP_146519559.1">
    <property type="nucleotide sequence ID" value="NZ_CP151726.1"/>
</dbReference>
<keyword evidence="12" id="KW-1185">Reference proteome</keyword>